<dbReference type="SUPFAM" id="SSF53756">
    <property type="entry name" value="UDP-Glycosyltransferase/glycogen phosphorylase"/>
    <property type="match status" value="1"/>
</dbReference>
<keyword evidence="3" id="KW-1185">Reference proteome</keyword>
<gene>
    <name evidence="2" type="ORF">AOC36_08390</name>
</gene>
<dbReference type="STRING" id="1514105.AOC36_08390"/>
<dbReference type="Pfam" id="PF00534">
    <property type="entry name" value="Glycos_transf_1"/>
    <property type="match status" value="1"/>
</dbReference>
<reference evidence="2 3" key="1">
    <citation type="submission" date="2015-10" db="EMBL/GenBank/DDBJ databases">
        <title>Erysipelothrix larvae sp. LV19 isolated from the larval gut of the rhinoceros beetle, Trypoxylus dichotomus.</title>
        <authorList>
            <person name="Lim S."/>
            <person name="Kim B.-C."/>
        </authorList>
    </citation>
    <scope>NUCLEOTIDE SEQUENCE [LARGE SCALE GENOMIC DNA]</scope>
    <source>
        <strain evidence="2 3">LV19</strain>
    </source>
</reference>
<dbReference type="GO" id="GO:0016757">
    <property type="term" value="F:glycosyltransferase activity"/>
    <property type="evidence" value="ECO:0007669"/>
    <property type="project" value="InterPro"/>
</dbReference>
<dbReference type="InterPro" id="IPR001296">
    <property type="entry name" value="Glyco_trans_1"/>
</dbReference>
<dbReference type="Proteomes" id="UP000063781">
    <property type="component" value="Chromosome"/>
</dbReference>
<protein>
    <recommendedName>
        <fullName evidence="1">Glycosyl transferase family 1 domain-containing protein</fullName>
    </recommendedName>
</protein>
<feature type="domain" description="Glycosyl transferase family 1" evidence="1">
    <location>
        <begin position="211"/>
        <end position="372"/>
    </location>
</feature>
<evidence type="ECO:0000259" key="1">
    <source>
        <dbReference type="Pfam" id="PF00534"/>
    </source>
</evidence>
<dbReference type="EMBL" id="CP013213">
    <property type="protein sequence ID" value="AMC94003.1"/>
    <property type="molecule type" value="Genomic_DNA"/>
</dbReference>
<dbReference type="RefSeq" id="WP_067633307.1">
    <property type="nucleotide sequence ID" value="NZ_CP013213.1"/>
</dbReference>
<dbReference type="OrthoDB" id="9762705at2"/>
<evidence type="ECO:0000313" key="2">
    <source>
        <dbReference type="EMBL" id="AMC94003.1"/>
    </source>
</evidence>
<name>A0A109UHB2_9FIRM</name>
<dbReference type="PANTHER" id="PTHR12526">
    <property type="entry name" value="GLYCOSYLTRANSFERASE"/>
    <property type="match status" value="1"/>
</dbReference>
<dbReference type="PANTHER" id="PTHR12526:SF630">
    <property type="entry name" value="GLYCOSYLTRANSFERASE"/>
    <property type="match status" value="1"/>
</dbReference>
<evidence type="ECO:0000313" key="3">
    <source>
        <dbReference type="Proteomes" id="UP000063781"/>
    </source>
</evidence>
<accession>A0A109UHB2</accession>
<dbReference type="AlphaFoldDB" id="A0A109UHB2"/>
<sequence>MRKKILFIIDSLFTLGGEQRVLSVYANEFVSLGYDVSIFCRDIETKEDRSIFGLKNTINIYYPKEYNKIERVNRFLLKKFRGLNRKTKIFSWSSRICEYLLSDKTCKVAVESNIKTGKYDTVIALGSEMIFTLAMIAPKLNCTTIGWQHSSFEGYFNEKNMRMINEHRMVKKLLPNLDNYVVLTDYDKRRMKEVFDYDCIRIYNAKSFESDKQSNLTSKKFLAAGRLDPVKGFDMMLEAFSIFCNENNGWSLSILGEGNIKDQIKERIKFYNLGDKVFLHGRINNIQDYLLDSSCFLLSSKLEGFGLVVVESLEMGVPVISFDTTGPHEILNGYDCGNLIEKYDVNLFAAAMNKISRDYKERVQMGINAKKRADDFNLKQIIEMWTNII</sequence>
<organism evidence="2 3">
    <name type="scientific">Erysipelothrix larvae</name>
    <dbReference type="NCBI Taxonomy" id="1514105"/>
    <lineage>
        <taxon>Bacteria</taxon>
        <taxon>Bacillati</taxon>
        <taxon>Bacillota</taxon>
        <taxon>Erysipelotrichia</taxon>
        <taxon>Erysipelotrichales</taxon>
        <taxon>Erysipelotrichaceae</taxon>
        <taxon>Erysipelothrix</taxon>
    </lineage>
</organism>
<proteinExistence type="predicted"/>
<dbReference type="Gene3D" id="3.40.50.2000">
    <property type="entry name" value="Glycogen Phosphorylase B"/>
    <property type="match status" value="2"/>
</dbReference>
<dbReference type="KEGG" id="erl:AOC36_08390"/>